<sequence>MSDDAGGSAVAEKGLAGAAQAVASFEEDSPSPIRRLQAFLHANPTAIPFIVLIVAIAIFSVAAGSKFFAPFNLSLVLQQVTIIGVLGIAQTLIILTAGIDLSVGAIMILSSIVMGRLSVVAGVPVEISFVLGIGTGILCGLINGVLVALVKLPPFIVTLGTWSIYGAMIIFISQSETIRSQDIAAIAPMLQWMGARVALGGGAILTAGSMVMILIAASVWYLLNRTAFGRHIYATGDDPEAARLAGINTTMTLIGVYTLAGFICALASWVLIGRVGAVSPLGSQTANLDSITAVVIGGTSLFGGRGSIIGTLLGALIVGMFRNGLALAGVDVLWQEFAVGALIIIAVTTDQWIRKISA</sequence>
<evidence type="ECO:0000256" key="6">
    <source>
        <dbReference type="SAM" id="Phobius"/>
    </source>
</evidence>
<dbReference type="EMBL" id="BSNG01000001">
    <property type="protein sequence ID" value="GLQ08475.1"/>
    <property type="molecule type" value="Genomic_DNA"/>
</dbReference>
<keyword evidence="3 6" id="KW-0812">Transmembrane</keyword>
<keyword evidence="8" id="KW-1185">Reference proteome</keyword>
<feature type="transmembrane region" description="Helical" evidence="6">
    <location>
        <begin position="293"/>
        <end position="321"/>
    </location>
</feature>
<gene>
    <name evidence="7" type="ORF">GCM10007913_04070</name>
</gene>
<reference evidence="7" key="1">
    <citation type="journal article" date="2014" name="Int. J. Syst. Evol. Microbiol.">
        <title>Complete genome of a new Firmicutes species belonging to the dominant human colonic microbiota ('Ruminococcus bicirculans') reveals two chromosomes and a selective capacity to utilize plant glucans.</title>
        <authorList>
            <consortium name="NISC Comparative Sequencing Program"/>
            <person name="Wegmann U."/>
            <person name="Louis P."/>
            <person name="Goesmann A."/>
            <person name="Henrissat B."/>
            <person name="Duncan S.H."/>
            <person name="Flint H.J."/>
        </authorList>
    </citation>
    <scope>NUCLEOTIDE SEQUENCE</scope>
    <source>
        <strain evidence="7">NBRC 103855</strain>
    </source>
</reference>
<feature type="transmembrane region" description="Helical" evidence="6">
    <location>
        <begin position="101"/>
        <end position="122"/>
    </location>
</feature>
<name>A0ABQ5U8L7_9HYPH</name>
<evidence type="ECO:0000256" key="5">
    <source>
        <dbReference type="ARBA" id="ARBA00023136"/>
    </source>
</evidence>
<comment type="subcellular location">
    <subcellularLocation>
        <location evidence="1">Cell membrane</location>
        <topology evidence="1">Multi-pass membrane protein</topology>
    </subcellularLocation>
</comment>
<feature type="transmembrane region" description="Helical" evidence="6">
    <location>
        <begin position="75"/>
        <end position="95"/>
    </location>
</feature>
<reference evidence="7" key="2">
    <citation type="submission" date="2023-01" db="EMBL/GenBank/DDBJ databases">
        <title>Draft genome sequence of Devosia yakushimensis strain NBRC 103855.</title>
        <authorList>
            <person name="Sun Q."/>
            <person name="Mori K."/>
        </authorList>
    </citation>
    <scope>NUCLEOTIDE SEQUENCE</scope>
    <source>
        <strain evidence="7">NBRC 103855</strain>
    </source>
</reference>
<dbReference type="RefSeq" id="WP_284387421.1">
    <property type="nucleotide sequence ID" value="NZ_BSNG01000001.1"/>
</dbReference>
<evidence type="ECO:0000256" key="4">
    <source>
        <dbReference type="ARBA" id="ARBA00022989"/>
    </source>
</evidence>
<keyword evidence="2" id="KW-1003">Cell membrane</keyword>
<feature type="transmembrane region" description="Helical" evidence="6">
    <location>
        <begin position="254"/>
        <end position="272"/>
    </location>
</feature>
<feature type="transmembrane region" description="Helical" evidence="6">
    <location>
        <begin position="129"/>
        <end position="149"/>
    </location>
</feature>
<accession>A0ABQ5U8L7</accession>
<feature type="transmembrane region" description="Helical" evidence="6">
    <location>
        <begin position="155"/>
        <end position="173"/>
    </location>
</feature>
<keyword evidence="4 6" id="KW-1133">Transmembrane helix</keyword>
<protein>
    <submittedName>
        <fullName evidence="7">Monosaccharide-transporting ATPase</fullName>
    </submittedName>
</protein>
<dbReference type="PANTHER" id="PTHR32196">
    <property type="entry name" value="ABC TRANSPORTER PERMEASE PROTEIN YPHD-RELATED-RELATED"/>
    <property type="match status" value="1"/>
</dbReference>
<dbReference type="Proteomes" id="UP001161406">
    <property type="component" value="Unassembled WGS sequence"/>
</dbReference>
<dbReference type="CDD" id="cd06579">
    <property type="entry name" value="TM_PBP1_transp_AraH_like"/>
    <property type="match status" value="1"/>
</dbReference>
<comment type="caution">
    <text evidence="7">The sequence shown here is derived from an EMBL/GenBank/DDBJ whole genome shotgun (WGS) entry which is preliminary data.</text>
</comment>
<dbReference type="PANTHER" id="PTHR32196:SF72">
    <property type="entry name" value="RIBOSE IMPORT PERMEASE PROTEIN RBSC"/>
    <property type="match status" value="1"/>
</dbReference>
<feature type="transmembrane region" description="Helical" evidence="6">
    <location>
        <begin position="333"/>
        <end position="353"/>
    </location>
</feature>
<feature type="transmembrane region" description="Helical" evidence="6">
    <location>
        <begin position="194"/>
        <end position="223"/>
    </location>
</feature>
<evidence type="ECO:0000313" key="7">
    <source>
        <dbReference type="EMBL" id="GLQ08475.1"/>
    </source>
</evidence>
<evidence type="ECO:0000313" key="8">
    <source>
        <dbReference type="Proteomes" id="UP001161406"/>
    </source>
</evidence>
<proteinExistence type="predicted"/>
<evidence type="ECO:0000256" key="3">
    <source>
        <dbReference type="ARBA" id="ARBA00022692"/>
    </source>
</evidence>
<keyword evidence="5 6" id="KW-0472">Membrane</keyword>
<evidence type="ECO:0000256" key="2">
    <source>
        <dbReference type="ARBA" id="ARBA00022475"/>
    </source>
</evidence>
<feature type="transmembrane region" description="Helical" evidence="6">
    <location>
        <begin position="45"/>
        <end position="63"/>
    </location>
</feature>
<dbReference type="InterPro" id="IPR001851">
    <property type="entry name" value="ABC_transp_permease"/>
</dbReference>
<dbReference type="Pfam" id="PF02653">
    <property type="entry name" value="BPD_transp_2"/>
    <property type="match status" value="1"/>
</dbReference>
<organism evidence="7 8">
    <name type="scientific">Devosia yakushimensis</name>
    <dbReference type="NCBI Taxonomy" id="470028"/>
    <lineage>
        <taxon>Bacteria</taxon>
        <taxon>Pseudomonadati</taxon>
        <taxon>Pseudomonadota</taxon>
        <taxon>Alphaproteobacteria</taxon>
        <taxon>Hyphomicrobiales</taxon>
        <taxon>Devosiaceae</taxon>
        <taxon>Devosia</taxon>
    </lineage>
</organism>
<evidence type="ECO:0000256" key="1">
    <source>
        <dbReference type="ARBA" id="ARBA00004651"/>
    </source>
</evidence>